<dbReference type="RefSeq" id="WP_284067235.1">
    <property type="nucleotide sequence ID" value="NZ_JASKNE010000001.1"/>
</dbReference>
<dbReference type="AlphaFoldDB" id="A0AAW6UXE4"/>
<reference evidence="2" key="1">
    <citation type="submission" date="2023-04" db="EMBL/GenBank/DDBJ databases">
        <title>The environmental microbiomes in feedlot watering bowls are a reservoir of florfenicol resistance for bovine respiratory disease pathogens.</title>
        <authorList>
            <person name="Kos D.W."/>
            <person name="Ruzzini A.C."/>
            <person name="Schreiner B."/>
            <person name="Jelinski M.D."/>
        </authorList>
    </citation>
    <scope>NUCLEOTIDE SEQUENCE</scope>
    <source>
        <strain evidence="2">WB3</strain>
    </source>
</reference>
<feature type="signal peptide" evidence="1">
    <location>
        <begin position="1"/>
        <end position="18"/>
    </location>
</feature>
<comment type="caution">
    <text evidence="2">The sequence shown here is derived from an EMBL/GenBank/DDBJ whole genome shotgun (WGS) entry which is preliminary data.</text>
</comment>
<name>A0AAW6UXE4_9GAMM</name>
<evidence type="ECO:0000256" key="1">
    <source>
        <dbReference type="SAM" id="SignalP"/>
    </source>
</evidence>
<accession>A0AAW6UXE4</accession>
<organism evidence="2 3">
    <name type="scientific">Acinetobacter terrestris</name>
    <dbReference type="NCBI Taxonomy" id="2529843"/>
    <lineage>
        <taxon>Bacteria</taxon>
        <taxon>Pseudomonadati</taxon>
        <taxon>Pseudomonadota</taxon>
        <taxon>Gammaproteobacteria</taxon>
        <taxon>Moraxellales</taxon>
        <taxon>Moraxellaceae</taxon>
        <taxon>Acinetobacter</taxon>
        <taxon>Acinetobacter Taxon 24</taxon>
    </lineage>
</organism>
<protein>
    <submittedName>
        <fullName evidence="2">Uncharacterized protein</fullName>
    </submittedName>
</protein>
<evidence type="ECO:0000313" key="2">
    <source>
        <dbReference type="EMBL" id="MDK1684257.1"/>
    </source>
</evidence>
<proteinExistence type="predicted"/>
<gene>
    <name evidence="2" type="ORF">QOR41_10510</name>
</gene>
<dbReference type="Proteomes" id="UP001241935">
    <property type="component" value="Unassembled WGS sequence"/>
</dbReference>
<sequence length="358" mass="41832">MKKYLFILAVSLPCSAYAERTIQYSINTDIYSEPVGVHAFLDGWETPNFKKGNNAFAHGKMKLETKQDNWTIGWIWTYDYQIHFSDDMAKLYYQIENDQLIDANKYNQLELEAQHVDTVGTRFAYDWKVYPDWTIVTGATALIGRHYVDGKFQATGQTTNMTELMDRVAWLNGSLDYSYDRPALKEDELGWDGRTSQGYGYALDFGLHGQIKKDWKINLQVDDLFSYLYWDNAPFTRYNLHYDQNQRPRMDLNGQLSKSKQYRQKLPFKLSSEISYDVQTKPWSASISSFSNEYITLAQLNAFWKMKQLKYGLHIEPQTHALGLSVQHKNFGAKYITDNLESNQAHRFSASLYAQYHW</sequence>
<evidence type="ECO:0000313" key="3">
    <source>
        <dbReference type="Proteomes" id="UP001241935"/>
    </source>
</evidence>
<keyword evidence="1" id="KW-0732">Signal</keyword>
<dbReference type="EMBL" id="JASKNE010000001">
    <property type="protein sequence ID" value="MDK1684257.1"/>
    <property type="molecule type" value="Genomic_DNA"/>
</dbReference>
<feature type="chain" id="PRO_5043778786" evidence="1">
    <location>
        <begin position="19"/>
        <end position="358"/>
    </location>
</feature>